<dbReference type="Pfam" id="PF00069">
    <property type="entry name" value="Pkinase"/>
    <property type="match status" value="1"/>
</dbReference>
<dbReference type="PANTHER" id="PTHR45707:SF46">
    <property type="entry name" value="PROTEIN KINASE DOMAIN-CONTAINING PROTEIN"/>
    <property type="match status" value="1"/>
</dbReference>
<evidence type="ECO:0000313" key="8">
    <source>
        <dbReference type="Proteomes" id="UP000015105"/>
    </source>
</evidence>
<reference evidence="8" key="1">
    <citation type="journal article" date="2014" name="Science">
        <title>Ancient hybridizations among the ancestral genomes of bread wheat.</title>
        <authorList>
            <consortium name="International Wheat Genome Sequencing Consortium,"/>
            <person name="Marcussen T."/>
            <person name="Sandve S.R."/>
            <person name="Heier L."/>
            <person name="Spannagl M."/>
            <person name="Pfeifer M."/>
            <person name="Jakobsen K.S."/>
            <person name="Wulff B.B."/>
            <person name="Steuernagel B."/>
            <person name="Mayer K.F."/>
            <person name="Olsen O.A."/>
        </authorList>
    </citation>
    <scope>NUCLEOTIDE SEQUENCE [LARGE SCALE GENOMIC DNA]</scope>
    <source>
        <strain evidence="8">cv. AL8/78</strain>
    </source>
</reference>
<feature type="binding site" evidence="5">
    <location>
        <position position="55"/>
    </location>
    <ligand>
        <name>ATP</name>
        <dbReference type="ChEBI" id="CHEBI:30616"/>
    </ligand>
</feature>
<dbReference type="PROSITE" id="PS00108">
    <property type="entry name" value="PROTEIN_KINASE_ST"/>
    <property type="match status" value="1"/>
</dbReference>
<dbReference type="EnsemblPlants" id="AET5Gv21180900.19">
    <property type="protein sequence ID" value="AET5Gv21180900.19"/>
    <property type="gene ID" value="AET5Gv21180900"/>
</dbReference>
<dbReference type="AlphaFoldDB" id="A0A453MGX9"/>
<dbReference type="GO" id="GO:0005524">
    <property type="term" value="F:ATP binding"/>
    <property type="evidence" value="ECO:0007669"/>
    <property type="project" value="UniProtKB-UniRule"/>
</dbReference>
<keyword evidence="2 5" id="KW-0547">Nucleotide-binding</keyword>
<dbReference type="InterPro" id="IPR000719">
    <property type="entry name" value="Prot_kinase_dom"/>
</dbReference>
<accession>A0A453MGX9</accession>
<evidence type="ECO:0000256" key="2">
    <source>
        <dbReference type="ARBA" id="ARBA00022741"/>
    </source>
</evidence>
<dbReference type="InterPro" id="IPR011009">
    <property type="entry name" value="Kinase-like_dom_sf"/>
</dbReference>
<reference evidence="7" key="5">
    <citation type="journal article" date="2021" name="G3 (Bethesda)">
        <title>Aegilops tauschii genome assembly Aet v5.0 features greater sequence contiguity and improved annotation.</title>
        <authorList>
            <person name="Wang L."/>
            <person name="Zhu T."/>
            <person name="Rodriguez J.C."/>
            <person name="Deal K.R."/>
            <person name="Dubcovsky J."/>
            <person name="McGuire P.E."/>
            <person name="Lux T."/>
            <person name="Spannagl M."/>
            <person name="Mayer K.F.X."/>
            <person name="Baldrich P."/>
            <person name="Meyers B.C."/>
            <person name="Huo N."/>
            <person name="Gu Y.Q."/>
            <person name="Zhou H."/>
            <person name="Devos K.M."/>
            <person name="Bennetzen J.L."/>
            <person name="Unver T."/>
            <person name="Budak H."/>
            <person name="Gulick P.J."/>
            <person name="Galiba G."/>
            <person name="Kalapos B."/>
            <person name="Nelson D.R."/>
            <person name="Li P."/>
            <person name="You F.M."/>
            <person name="Luo M.C."/>
            <person name="Dvorak J."/>
        </authorList>
    </citation>
    <scope>NUCLEOTIDE SEQUENCE [LARGE SCALE GENOMIC DNA]</scope>
    <source>
        <strain evidence="7">cv. AL8/78</strain>
    </source>
</reference>
<reference evidence="7" key="3">
    <citation type="journal article" date="2017" name="Nature">
        <title>Genome sequence of the progenitor of the wheat D genome Aegilops tauschii.</title>
        <authorList>
            <person name="Luo M.C."/>
            <person name="Gu Y.Q."/>
            <person name="Puiu D."/>
            <person name="Wang H."/>
            <person name="Twardziok S.O."/>
            <person name="Deal K.R."/>
            <person name="Huo N."/>
            <person name="Zhu T."/>
            <person name="Wang L."/>
            <person name="Wang Y."/>
            <person name="McGuire P.E."/>
            <person name="Liu S."/>
            <person name="Long H."/>
            <person name="Ramasamy R.K."/>
            <person name="Rodriguez J.C."/>
            <person name="Van S.L."/>
            <person name="Yuan L."/>
            <person name="Wang Z."/>
            <person name="Xia Z."/>
            <person name="Xiao L."/>
            <person name="Anderson O.D."/>
            <person name="Ouyang S."/>
            <person name="Liang Y."/>
            <person name="Zimin A.V."/>
            <person name="Pertea G."/>
            <person name="Qi P."/>
            <person name="Bennetzen J.L."/>
            <person name="Dai X."/>
            <person name="Dawson M.W."/>
            <person name="Muller H.G."/>
            <person name="Kugler K."/>
            <person name="Rivarola-Duarte L."/>
            <person name="Spannagl M."/>
            <person name="Mayer K.F.X."/>
            <person name="Lu F.H."/>
            <person name="Bevan M.W."/>
            <person name="Leroy P."/>
            <person name="Li P."/>
            <person name="You F.M."/>
            <person name="Sun Q."/>
            <person name="Liu Z."/>
            <person name="Lyons E."/>
            <person name="Wicker T."/>
            <person name="Salzberg S.L."/>
            <person name="Devos K.M."/>
            <person name="Dvorak J."/>
        </authorList>
    </citation>
    <scope>NUCLEOTIDE SEQUENCE [LARGE SCALE GENOMIC DNA]</scope>
    <source>
        <strain evidence="7">cv. AL8/78</strain>
    </source>
</reference>
<proteinExistence type="predicted"/>
<dbReference type="SMART" id="SM00220">
    <property type="entry name" value="S_TKc"/>
    <property type="match status" value="1"/>
</dbReference>
<dbReference type="Proteomes" id="UP000015105">
    <property type="component" value="Chromosome 5D"/>
</dbReference>
<evidence type="ECO:0000256" key="4">
    <source>
        <dbReference type="ARBA" id="ARBA00022840"/>
    </source>
</evidence>
<dbReference type="Gramene" id="AET5Gv21180900.19">
    <property type="protein sequence ID" value="AET5Gv21180900.19"/>
    <property type="gene ID" value="AET5Gv21180900"/>
</dbReference>
<keyword evidence="8" id="KW-1185">Reference proteome</keyword>
<keyword evidence="3" id="KW-0418">Kinase</keyword>
<dbReference type="PANTHER" id="PTHR45707">
    <property type="entry name" value="C2 CALCIUM/LIPID-BINDING PLANT PHOSPHORIBOSYLTRANSFERASE FAMILY PROTEIN"/>
    <property type="match status" value="1"/>
</dbReference>
<feature type="domain" description="Protein kinase" evidence="6">
    <location>
        <begin position="27"/>
        <end position="307"/>
    </location>
</feature>
<dbReference type="InterPro" id="IPR017441">
    <property type="entry name" value="Protein_kinase_ATP_BS"/>
</dbReference>
<sequence>MASNLQNKSPLTREFPLEFLQSITNNFSEDRIIGEGGFAVVYKGVLDNGEEIALKKLTHTGTEDTKFADEFNNIVRARHQNIVQYVGYCYHPGRWIEHNQQYVFGHEPTRILCFEYLHGGDLGRHLSAEEQPCGLDWQTCYKIIRGVCAGLKYLHSVDIYHLDLKPANILLDNNMMPKIGDFGISRVLPSSKTITTKPGTLIGTMGFMPPEYIDKQEISSKYDMFSLGAILIQIMAGRKNYCDCGSVPSENFIDLVCEIWRKKVHPAMWSHTWKEVKACIRIALRCLEYDRHKRPTIREVVDELNRIDIEDIVDELDRIDIDISSVRDEAINLQSRVALAYNHYKNSASIGAHASSSQLNFALNPMDYEHESVMRLIYSIFPIFIFKKMCFLLTLDLSFECRRNPESHAIGGHADVLQTNQGHRFQNPNLRNQTGDRLTARAMPSKFTSIERCLLNSEGKHAPDTFAPIVGSSFDSCQEAYEQYNLFAWENGFGIRHGKSRWGDGRYQLMHEIVCQCQGKPEKENYVSCKTQCKARMRLLRTEDHGWYVSSSVMSITIIYLEIERRQGNGIHTVRSTPYL</sequence>
<evidence type="ECO:0000256" key="5">
    <source>
        <dbReference type="PROSITE-ProRule" id="PRU10141"/>
    </source>
</evidence>
<evidence type="ECO:0000259" key="6">
    <source>
        <dbReference type="PROSITE" id="PS50011"/>
    </source>
</evidence>
<evidence type="ECO:0000313" key="7">
    <source>
        <dbReference type="EnsemblPlants" id="AET5Gv21180900.19"/>
    </source>
</evidence>
<dbReference type="PROSITE" id="PS50011">
    <property type="entry name" value="PROTEIN_KINASE_DOM"/>
    <property type="match status" value="1"/>
</dbReference>
<evidence type="ECO:0000256" key="3">
    <source>
        <dbReference type="ARBA" id="ARBA00022777"/>
    </source>
</evidence>
<evidence type="ECO:0000256" key="1">
    <source>
        <dbReference type="ARBA" id="ARBA00022679"/>
    </source>
</evidence>
<dbReference type="Gene3D" id="3.30.200.20">
    <property type="entry name" value="Phosphorylase Kinase, domain 1"/>
    <property type="match status" value="1"/>
</dbReference>
<protein>
    <recommendedName>
        <fullName evidence="6">Protein kinase domain-containing protein</fullName>
    </recommendedName>
</protein>
<dbReference type="PROSITE" id="PS00107">
    <property type="entry name" value="PROTEIN_KINASE_ATP"/>
    <property type="match status" value="1"/>
</dbReference>
<name>A0A453MGX9_AEGTS</name>
<organism evidence="7 8">
    <name type="scientific">Aegilops tauschii subsp. strangulata</name>
    <name type="common">Goatgrass</name>
    <dbReference type="NCBI Taxonomy" id="200361"/>
    <lineage>
        <taxon>Eukaryota</taxon>
        <taxon>Viridiplantae</taxon>
        <taxon>Streptophyta</taxon>
        <taxon>Embryophyta</taxon>
        <taxon>Tracheophyta</taxon>
        <taxon>Spermatophyta</taxon>
        <taxon>Magnoliopsida</taxon>
        <taxon>Liliopsida</taxon>
        <taxon>Poales</taxon>
        <taxon>Poaceae</taxon>
        <taxon>BOP clade</taxon>
        <taxon>Pooideae</taxon>
        <taxon>Triticodae</taxon>
        <taxon>Triticeae</taxon>
        <taxon>Triticinae</taxon>
        <taxon>Aegilops</taxon>
    </lineage>
</organism>
<reference evidence="7" key="4">
    <citation type="submission" date="2019-03" db="UniProtKB">
        <authorList>
            <consortium name="EnsemblPlants"/>
        </authorList>
    </citation>
    <scope>IDENTIFICATION</scope>
</reference>
<keyword evidence="4 5" id="KW-0067">ATP-binding</keyword>
<reference evidence="8" key="2">
    <citation type="journal article" date="2017" name="Nat. Plants">
        <title>The Aegilops tauschii genome reveals multiple impacts of transposons.</title>
        <authorList>
            <person name="Zhao G."/>
            <person name="Zou C."/>
            <person name="Li K."/>
            <person name="Wang K."/>
            <person name="Li T."/>
            <person name="Gao L."/>
            <person name="Zhang X."/>
            <person name="Wang H."/>
            <person name="Yang Z."/>
            <person name="Liu X."/>
            <person name="Jiang W."/>
            <person name="Mao L."/>
            <person name="Kong X."/>
            <person name="Jiao Y."/>
            <person name="Jia J."/>
        </authorList>
    </citation>
    <scope>NUCLEOTIDE SEQUENCE [LARGE SCALE GENOMIC DNA]</scope>
    <source>
        <strain evidence="8">cv. AL8/78</strain>
    </source>
</reference>
<dbReference type="InterPro" id="IPR008271">
    <property type="entry name" value="Ser/Thr_kinase_AS"/>
</dbReference>
<dbReference type="SUPFAM" id="SSF56112">
    <property type="entry name" value="Protein kinase-like (PK-like)"/>
    <property type="match status" value="1"/>
</dbReference>
<keyword evidence="1" id="KW-0808">Transferase</keyword>
<dbReference type="GO" id="GO:0004672">
    <property type="term" value="F:protein kinase activity"/>
    <property type="evidence" value="ECO:0007669"/>
    <property type="project" value="InterPro"/>
</dbReference>
<dbReference type="Gene3D" id="1.10.510.10">
    <property type="entry name" value="Transferase(Phosphotransferase) domain 1"/>
    <property type="match status" value="1"/>
</dbReference>